<evidence type="ECO:0000313" key="3">
    <source>
        <dbReference type="EMBL" id="SHL57369.1"/>
    </source>
</evidence>
<protein>
    <submittedName>
        <fullName evidence="2">Uncharacterized protein</fullName>
    </submittedName>
</protein>
<evidence type="ECO:0000313" key="2">
    <source>
        <dbReference type="EMBL" id="EFW90608.1"/>
    </source>
</evidence>
<proteinExistence type="predicted"/>
<reference evidence="2 4" key="1">
    <citation type="journal article" date="2014" name="ISME J.">
        <title>Trehalose/2-sulfotrehalose biosynthesis and glycine-betaine uptake are widely spread mechanisms for osmoadaptation in the Halobacteriales.</title>
        <authorList>
            <person name="Youssef N.H."/>
            <person name="Savage-Ashlock K.N."/>
            <person name="McCully A.L."/>
            <person name="Luedtke B."/>
            <person name="Shaw E.I."/>
            <person name="Hoff W.D."/>
            <person name="Elshahed M.S."/>
        </authorList>
    </citation>
    <scope>NUCLEOTIDE SEQUENCE [LARGE SCALE GENOMIC DNA]</scope>
    <source>
        <strain evidence="2 4">DX253</strain>
    </source>
</reference>
<organism evidence="2 4">
    <name type="scientific">Haladaptatus paucihalophilus DX253</name>
    <dbReference type="NCBI Taxonomy" id="797209"/>
    <lineage>
        <taxon>Archaea</taxon>
        <taxon>Methanobacteriati</taxon>
        <taxon>Methanobacteriota</taxon>
        <taxon>Stenosarchaea group</taxon>
        <taxon>Halobacteria</taxon>
        <taxon>Halobacteriales</taxon>
        <taxon>Haladaptataceae</taxon>
        <taxon>Haladaptatus</taxon>
    </lineage>
</organism>
<reference evidence="3" key="3">
    <citation type="submission" date="2016-11" db="EMBL/GenBank/DDBJ databases">
        <authorList>
            <person name="Jaros S."/>
            <person name="Januszkiewicz K."/>
            <person name="Wedrychowicz H."/>
        </authorList>
    </citation>
    <scope>NUCLEOTIDE SEQUENCE [LARGE SCALE GENOMIC DNA]</scope>
    <source>
        <strain evidence="3">DX253</strain>
    </source>
</reference>
<keyword evidence="5" id="KW-1185">Reference proteome</keyword>
<evidence type="ECO:0000313" key="5">
    <source>
        <dbReference type="Proteomes" id="UP000184203"/>
    </source>
</evidence>
<dbReference type="Proteomes" id="UP000003751">
    <property type="component" value="Unassembled WGS sequence"/>
</dbReference>
<keyword evidence="1" id="KW-1133">Transmembrane helix</keyword>
<dbReference type="EMBL" id="FRAN01000008">
    <property type="protein sequence ID" value="SHL57369.1"/>
    <property type="molecule type" value="Genomic_DNA"/>
</dbReference>
<gene>
    <name evidence="3" type="ORF">SAMN05444342_4163</name>
    <name evidence="2" type="ORF">ZOD2009_17980</name>
</gene>
<feature type="transmembrane region" description="Helical" evidence="1">
    <location>
        <begin position="65"/>
        <end position="84"/>
    </location>
</feature>
<dbReference type="RefSeq" id="WP_007982175.1">
    <property type="nucleotide sequence ID" value="NZ_AEMG01000022.1"/>
</dbReference>
<dbReference type="Proteomes" id="UP000184203">
    <property type="component" value="Unassembled WGS sequence"/>
</dbReference>
<name>E7QXQ7_HALPU</name>
<reference evidence="5" key="2">
    <citation type="submission" date="2016-11" db="EMBL/GenBank/DDBJ databases">
        <authorList>
            <person name="Varghese N."/>
            <person name="Submissions S."/>
        </authorList>
    </citation>
    <scope>NUCLEOTIDE SEQUENCE [LARGE SCALE GENOMIC DNA]</scope>
    <source>
        <strain evidence="5">DX253</strain>
    </source>
</reference>
<evidence type="ECO:0000256" key="1">
    <source>
        <dbReference type="SAM" id="Phobius"/>
    </source>
</evidence>
<accession>E7QXQ7</accession>
<dbReference type="AlphaFoldDB" id="E7QXQ7"/>
<keyword evidence="1" id="KW-0472">Membrane</keyword>
<sequence length="118" mass="12225">MNRLSRYATGLLVASVVTAGIAFFESPTGESLQLLLGIALVYGVGTAVALRYWPILRSKDGPKWVTGAFAGVMTFGCLSLLNGVAPSPNFGVAVLGYGLAGFGFVSGIAFEHGRDPSL</sequence>
<dbReference type="PATRIC" id="fig|797209.4.peg.3519"/>
<dbReference type="EMBL" id="AEMG01000022">
    <property type="protein sequence ID" value="EFW90608.1"/>
    <property type="molecule type" value="Genomic_DNA"/>
</dbReference>
<keyword evidence="1" id="KW-0812">Transmembrane</keyword>
<feature type="transmembrane region" description="Helical" evidence="1">
    <location>
        <begin position="34"/>
        <end position="53"/>
    </location>
</feature>
<dbReference type="OrthoDB" id="248414at2157"/>
<feature type="transmembrane region" description="Helical" evidence="1">
    <location>
        <begin position="90"/>
        <end position="110"/>
    </location>
</feature>
<evidence type="ECO:0000313" key="4">
    <source>
        <dbReference type="Proteomes" id="UP000003751"/>
    </source>
</evidence>